<dbReference type="SUPFAM" id="SSF49899">
    <property type="entry name" value="Concanavalin A-like lectins/glucanases"/>
    <property type="match status" value="6"/>
</dbReference>
<dbReference type="GO" id="GO:0004252">
    <property type="term" value="F:serine-type endopeptidase activity"/>
    <property type="evidence" value="ECO:0007669"/>
    <property type="project" value="InterPro"/>
</dbReference>
<dbReference type="SUPFAM" id="SSF50494">
    <property type="entry name" value="Trypsin-like serine proteases"/>
    <property type="match status" value="1"/>
</dbReference>
<dbReference type="EMBL" id="OX597816">
    <property type="protein sequence ID" value="CAI9720287.1"/>
    <property type="molecule type" value="Genomic_DNA"/>
</dbReference>
<feature type="disulfide bond" evidence="5">
    <location>
        <begin position="1193"/>
        <end position="1208"/>
    </location>
</feature>
<dbReference type="SUPFAM" id="SSF56487">
    <property type="entry name" value="SRCR-like"/>
    <property type="match status" value="2"/>
</dbReference>
<accession>A0AA36ASZ9</accession>
<evidence type="ECO:0000259" key="9">
    <source>
        <dbReference type="PROSITE" id="PS50287"/>
    </source>
</evidence>
<feature type="domain" description="MAM" evidence="7">
    <location>
        <begin position="1030"/>
        <end position="1170"/>
    </location>
</feature>
<dbReference type="SMART" id="SM00020">
    <property type="entry name" value="Tryp_SPc"/>
    <property type="match status" value="1"/>
</dbReference>
<evidence type="ECO:0000256" key="4">
    <source>
        <dbReference type="ARBA" id="ARBA00023157"/>
    </source>
</evidence>
<dbReference type="Proteomes" id="UP001162480">
    <property type="component" value="Chromosome 3"/>
</dbReference>
<feature type="disulfide bond" evidence="5">
    <location>
        <begin position="1356"/>
        <end position="1368"/>
    </location>
</feature>
<dbReference type="InterPro" id="IPR043504">
    <property type="entry name" value="Peptidase_S1_PA_chymotrypsin"/>
</dbReference>
<dbReference type="InterPro" id="IPR000998">
    <property type="entry name" value="MAM_dom"/>
</dbReference>
<name>A0AA36ASZ9_OCTVU</name>
<feature type="domain" description="MAM" evidence="7">
    <location>
        <begin position="296"/>
        <end position="449"/>
    </location>
</feature>
<comment type="caution">
    <text evidence="6">Lacks conserved residue(s) required for the propagation of feature annotation.</text>
</comment>
<dbReference type="SMART" id="SM00137">
    <property type="entry name" value="MAM"/>
    <property type="match status" value="4"/>
</dbReference>
<dbReference type="PROSITE" id="PS50240">
    <property type="entry name" value="TRYPSIN_DOM"/>
    <property type="match status" value="1"/>
</dbReference>
<sequence>MSVRVFVETTKMNWYPRQISVCLTLLIFVALTSGYATYNGDVALEYSGLVKIHYNGKWGTICYSSSRARLMASAICRSLGLKYNYYSKSNSKIPAFMNGKACRGDENSIMGCYNPYLSSYQYCSTKLVVKCMANPAELYCSFESNNCSMAINGTGYVWKRSLPPSSKDAGPITDHTAKTRYGKYMFASAVGFPGQKTDFKTKIFYPVAKSISFYYYMFGKDMGKLNIYRENFSGKTLLKTISGNHGDKWKYACVPLTYKYGKLQFVFEAVQGSGYMSDIAIDDVTISTNNCSSWNASCDFHEDTCNYDIDSKYSSYGWSLDKLSGLSDHSGSGYYLVYKRSYYSILKSSVTSPLLDLPSEKIKVTFYYYMKGSSREELQLRFVEDGDQMYDKSYLWQDSGDHGYLWQYGCMELPTNTKGKIMFYGITVSRWSGGMALDDIHFSKGSCQIGITHNVCHFNNPKLCNYTIDCMNPNEYTWRRNQGSTSSSYTGPSSDYSKDKYGFYLYAEASYGSPNDTTLLNFEVSNVKDKFLVFAYNMFGNTVGNLVVRFIYKNSMYEDVWKKEGNQGLYWHKECIFISGDISIISFIGTRGSSYSGDMAVDRISIESKGCGGSFDCDFQEQLCKYKIYSYGLRWNIEKEYTNSSDTNGFLKIYSRTSSESYTFQLSSPYASVINGTSVSFKYKLTDKVKVFALLARYSSSNRSTKSNASSSSSSYSTKKLWSSYGEEHTEFKTACVDLPSSDSLSLQFEVTPNPNSYYYTLVSLDDIAVNNETCKFGITHHFCEFKEPHLCDYTVECPENSEYTWQLRSYSPYRSGSIPYTNSGYMYTDSSKGKPGDKSELVFKKVQPPTGKSLYFTYFITENNGNLKLQIEDSYKNITVFEESGDSKDVYWNDACVNVPSDNRNYTYRFIATRTFGFTGQIALLNVGFREGDCQDRSISCDFSNPMICQYQNFTYQNWERVPSGNESGSINVLLDHISITKNKCPDLDCPGNTFMCTDKTKCIQQKDRCNNHWNCKDGSDENACLNTFNCTFEDKNMCGFKSSPEYCLELDFGVRSKNPSRDHSKGTVYGQYIRLNCNNESRIILPKITMGTTFCLDFYYIFSGYGNLSVYNNNTLLMKLPKFDAEIWMNVNLTLSKGVHNISLVYSGGNLTTLAFDSVVTKQGKCPAKGCPENWYPCNDNNTCYPYTQKCDGIINCPNGEDEKGCTSNKTTYKLTGGRDLWSGKLKMLSGSEYLPVCAYSISSFIVDTVCSQLGLNGTSYLKRRTEYITGKYVTCYNYGYRYSGCYTTSCTRRCHCNVPYVFCSNTTCPHGKVSCFSSRNQTNYTNTCIFKDSVCDGYPDCDERSDEEDCESCTDDQWQCRNKKCIKKDLRCNAKNDCSDSSDESHCFKYKENNKTVQMFYEGSYKPICESNLKTTDVANKLCSYVGRRNGTFNGSISGEGIVFRSKFSDDDQLIPGFEPESISQCNIAKLDCSEQQCGTRMISFNESSVMSNGGQLALDGEWPWSVAVHNPYYYLCLGVIIDKYHVLTSASSLNYRQPENLHIKTGSTRQSSGDEYDVDKILKSNEHGLAILRVKNEIKMSRSVQPACLPEHRMPRYTKCFAVGFGHVSTRLEELKVEKTEPAFCKKHNPSSGNNTFCFNDKHDEPPHCTFLEGSYVTCPNEHGKWTVYGIGQHTSCYANDLHPSVAFEVYDMKDWIEEEI</sequence>
<proteinExistence type="predicted"/>
<dbReference type="SMART" id="SM00202">
    <property type="entry name" value="SR"/>
    <property type="match status" value="1"/>
</dbReference>
<feature type="disulfide bond" evidence="5">
    <location>
        <begin position="1375"/>
        <end position="1390"/>
    </location>
</feature>
<feature type="domain" description="MAM" evidence="7">
    <location>
        <begin position="615"/>
        <end position="777"/>
    </location>
</feature>
<dbReference type="PROSITE" id="PS01209">
    <property type="entry name" value="LDLRA_1"/>
    <property type="match status" value="2"/>
</dbReference>
<dbReference type="PRINTS" id="PR00261">
    <property type="entry name" value="LDLRECEPTOR"/>
</dbReference>
<feature type="domain" description="MAM" evidence="7">
    <location>
        <begin position="454"/>
        <end position="613"/>
    </location>
</feature>
<feature type="disulfide bond" evidence="5">
    <location>
        <begin position="1363"/>
        <end position="1381"/>
    </location>
</feature>
<feature type="disulfide bond" evidence="6">
    <location>
        <begin position="102"/>
        <end position="112"/>
    </location>
</feature>
<dbReference type="SUPFAM" id="SSF57424">
    <property type="entry name" value="LDL receptor-like module"/>
    <property type="match status" value="3"/>
</dbReference>
<dbReference type="InterPro" id="IPR009003">
    <property type="entry name" value="Peptidase_S1_PA"/>
</dbReference>
<protein>
    <submittedName>
        <fullName evidence="10">And LDL-receptor class A domain-containing 2-like</fullName>
    </submittedName>
</protein>
<dbReference type="Pfam" id="PF00629">
    <property type="entry name" value="MAM"/>
    <property type="match status" value="6"/>
</dbReference>
<dbReference type="PANTHER" id="PTHR23282:SF101">
    <property type="entry name" value="MAM DOMAIN-CONTAINING PROTEIN"/>
    <property type="match status" value="1"/>
</dbReference>
<dbReference type="Gene3D" id="4.10.400.10">
    <property type="entry name" value="Low-density Lipoprotein Receptor"/>
    <property type="match status" value="4"/>
</dbReference>
<keyword evidence="1" id="KW-0645">Protease</keyword>
<keyword evidence="2" id="KW-0378">Hydrolase</keyword>
<dbReference type="Gene3D" id="3.10.250.10">
    <property type="entry name" value="SRCR-like domain"/>
    <property type="match status" value="1"/>
</dbReference>
<feature type="domain" description="SRCR" evidence="9">
    <location>
        <begin position="1215"/>
        <end position="1307"/>
    </location>
</feature>
<feature type="disulfide bond" evidence="5">
    <location>
        <begin position="1011"/>
        <end position="1026"/>
    </location>
</feature>
<dbReference type="CDD" id="cd00112">
    <property type="entry name" value="LDLa"/>
    <property type="match status" value="4"/>
</dbReference>
<dbReference type="SMART" id="SM00192">
    <property type="entry name" value="LDLa"/>
    <property type="match status" value="4"/>
</dbReference>
<dbReference type="InterPro" id="IPR036772">
    <property type="entry name" value="SRCR-like_dom_sf"/>
</dbReference>
<dbReference type="Gene3D" id="2.40.10.10">
    <property type="entry name" value="Trypsin-like serine proteases"/>
    <property type="match status" value="1"/>
</dbReference>
<dbReference type="GO" id="GO:0016020">
    <property type="term" value="C:membrane"/>
    <property type="evidence" value="ECO:0007669"/>
    <property type="project" value="InterPro"/>
</dbReference>
<gene>
    <name evidence="10" type="ORF">OCTVUL_1B006693</name>
</gene>
<evidence type="ECO:0000313" key="11">
    <source>
        <dbReference type="Proteomes" id="UP001162480"/>
    </source>
</evidence>
<dbReference type="Gene3D" id="2.60.120.200">
    <property type="match status" value="6"/>
</dbReference>
<evidence type="ECO:0000256" key="2">
    <source>
        <dbReference type="ARBA" id="ARBA00022801"/>
    </source>
</evidence>
<evidence type="ECO:0000313" key="10">
    <source>
        <dbReference type="EMBL" id="CAI9720287.1"/>
    </source>
</evidence>
<dbReference type="InterPro" id="IPR002172">
    <property type="entry name" value="LDrepeatLR_classA_rpt"/>
</dbReference>
<keyword evidence="4 6" id="KW-1015">Disulfide bond</keyword>
<evidence type="ECO:0000259" key="8">
    <source>
        <dbReference type="PROSITE" id="PS50240"/>
    </source>
</evidence>
<feature type="domain" description="SRCR" evidence="9">
    <location>
        <begin position="29"/>
        <end position="141"/>
    </location>
</feature>
<feature type="domain" description="Peptidase S1" evidence="8">
    <location>
        <begin position="1495"/>
        <end position="1705"/>
    </location>
</feature>
<dbReference type="InterPro" id="IPR023415">
    <property type="entry name" value="LDLR_class-A_CS"/>
</dbReference>
<dbReference type="PROSITE" id="PS50060">
    <property type="entry name" value="MAM_2"/>
    <property type="match status" value="6"/>
</dbReference>
<reference evidence="10" key="1">
    <citation type="submission" date="2023-08" db="EMBL/GenBank/DDBJ databases">
        <authorList>
            <person name="Alioto T."/>
            <person name="Alioto T."/>
            <person name="Gomez Garrido J."/>
        </authorList>
    </citation>
    <scope>NUCLEOTIDE SEQUENCE</scope>
</reference>
<dbReference type="InterPro" id="IPR013320">
    <property type="entry name" value="ConA-like_dom_sf"/>
</dbReference>
<dbReference type="InterPro" id="IPR036055">
    <property type="entry name" value="LDL_receptor-like_sf"/>
</dbReference>
<evidence type="ECO:0000256" key="3">
    <source>
        <dbReference type="ARBA" id="ARBA00022825"/>
    </source>
</evidence>
<feature type="disulfide bond" evidence="5">
    <location>
        <begin position="1338"/>
        <end position="1353"/>
    </location>
</feature>
<dbReference type="PROSITE" id="PS50068">
    <property type="entry name" value="LDLRA_2"/>
    <property type="match status" value="4"/>
</dbReference>
<evidence type="ECO:0000256" key="5">
    <source>
        <dbReference type="PROSITE-ProRule" id="PRU00124"/>
    </source>
</evidence>
<keyword evidence="3" id="KW-0720">Serine protease</keyword>
<evidence type="ECO:0000256" key="6">
    <source>
        <dbReference type="PROSITE-ProRule" id="PRU00196"/>
    </source>
</evidence>
<dbReference type="InterPro" id="IPR001254">
    <property type="entry name" value="Trypsin_dom"/>
</dbReference>
<dbReference type="PROSITE" id="PS50287">
    <property type="entry name" value="SRCR_2"/>
    <property type="match status" value="2"/>
</dbReference>
<feature type="disulfide bond" evidence="6">
    <location>
        <begin position="1278"/>
        <end position="1288"/>
    </location>
</feature>
<evidence type="ECO:0000259" key="7">
    <source>
        <dbReference type="PROSITE" id="PS50060"/>
    </source>
</evidence>
<dbReference type="InterPro" id="IPR051560">
    <property type="entry name" value="MAM_domain-containing"/>
</dbReference>
<evidence type="ECO:0000256" key="1">
    <source>
        <dbReference type="ARBA" id="ARBA00022670"/>
    </source>
</evidence>
<organism evidence="10 11">
    <name type="scientific">Octopus vulgaris</name>
    <name type="common">Common octopus</name>
    <dbReference type="NCBI Taxonomy" id="6645"/>
    <lineage>
        <taxon>Eukaryota</taxon>
        <taxon>Metazoa</taxon>
        <taxon>Spiralia</taxon>
        <taxon>Lophotrochozoa</taxon>
        <taxon>Mollusca</taxon>
        <taxon>Cephalopoda</taxon>
        <taxon>Coleoidea</taxon>
        <taxon>Octopodiformes</taxon>
        <taxon>Octopoda</taxon>
        <taxon>Incirrata</taxon>
        <taxon>Octopodidae</taxon>
        <taxon>Octopus</taxon>
    </lineage>
</organism>
<keyword evidence="11" id="KW-1185">Reference proteome</keyword>
<dbReference type="Pfam" id="PF00057">
    <property type="entry name" value="Ldl_recept_a"/>
    <property type="match status" value="2"/>
</dbReference>
<dbReference type="InterPro" id="IPR001190">
    <property type="entry name" value="SRCR"/>
</dbReference>
<dbReference type="GO" id="GO:0006508">
    <property type="term" value="P:proteolysis"/>
    <property type="evidence" value="ECO:0007669"/>
    <property type="project" value="UniProtKB-KW"/>
</dbReference>
<dbReference type="PANTHER" id="PTHR23282">
    <property type="entry name" value="APICAL ENDOSOMAL GLYCOPROTEIN PRECURSOR"/>
    <property type="match status" value="1"/>
</dbReference>
<feature type="domain" description="MAM" evidence="7">
    <location>
        <begin position="782"/>
        <end position="937"/>
    </location>
</feature>
<dbReference type="CDD" id="cd06263">
    <property type="entry name" value="MAM"/>
    <property type="match status" value="3"/>
</dbReference>
<feature type="domain" description="MAM" evidence="7">
    <location>
        <begin position="138"/>
        <end position="293"/>
    </location>
</feature>
<dbReference type="Pfam" id="PF00530">
    <property type="entry name" value="SRCR"/>
    <property type="match status" value="1"/>
</dbReference>